<feature type="transmembrane region" description="Helical" evidence="1">
    <location>
        <begin position="89"/>
        <end position="109"/>
    </location>
</feature>
<keyword evidence="1" id="KW-0812">Transmembrane</keyword>
<reference evidence="2" key="2">
    <citation type="submission" date="2013-05" db="EMBL/GenBank/DDBJ databases">
        <authorList>
            <person name="Carter J.-M."/>
            <person name="Baker S.C."/>
            <person name="Pink R."/>
            <person name="Carter D.R.F."/>
            <person name="Collins A."/>
            <person name="Tomlin J."/>
            <person name="Gibbs M."/>
            <person name="Breuker C.J."/>
        </authorList>
    </citation>
    <scope>NUCLEOTIDE SEQUENCE</scope>
    <source>
        <tissue evidence="2">Ovary</tissue>
    </source>
</reference>
<evidence type="ECO:0000313" key="2">
    <source>
        <dbReference type="EMBL" id="JAA89147.1"/>
    </source>
</evidence>
<feature type="transmembrane region" description="Helical" evidence="1">
    <location>
        <begin position="132"/>
        <end position="153"/>
    </location>
</feature>
<dbReference type="EMBL" id="GAIX01003413">
    <property type="protein sequence ID" value="JAA89147.1"/>
    <property type="molecule type" value="Transcribed_RNA"/>
</dbReference>
<dbReference type="AlphaFoldDB" id="S4PYE8"/>
<organism evidence="2">
    <name type="scientific">Pararge aegeria</name>
    <name type="common">speckled wood butterfly</name>
    <dbReference type="NCBI Taxonomy" id="116150"/>
    <lineage>
        <taxon>Eukaryota</taxon>
        <taxon>Metazoa</taxon>
        <taxon>Ecdysozoa</taxon>
        <taxon>Arthropoda</taxon>
        <taxon>Hexapoda</taxon>
        <taxon>Insecta</taxon>
        <taxon>Pterygota</taxon>
        <taxon>Neoptera</taxon>
        <taxon>Endopterygota</taxon>
        <taxon>Lepidoptera</taxon>
        <taxon>Glossata</taxon>
        <taxon>Ditrysia</taxon>
        <taxon>Papilionoidea</taxon>
        <taxon>Nymphalidae</taxon>
        <taxon>Satyrinae</taxon>
        <taxon>Satyrini</taxon>
        <taxon>Parargina</taxon>
        <taxon>Pararge</taxon>
    </lineage>
</organism>
<feature type="transmembrane region" description="Helical" evidence="1">
    <location>
        <begin position="21"/>
        <end position="45"/>
    </location>
</feature>
<name>S4PYE8_9NEOP</name>
<feature type="transmembrane region" description="Helical" evidence="1">
    <location>
        <begin position="57"/>
        <end position="77"/>
    </location>
</feature>
<protein>
    <submittedName>
        <fullName evidence="2">Uncharacterized protein</fullName>
    </submittedName>
</protein>
<sequence length="192" mass="22394">MRREIPMLLRCCFCFPLRYGLLLWAYIKQILSLVCFASMIFKVYIDSPRMTLQSYVEVSAIITLIIVDFVFYLFLIISAHTENCRLMRIFYRYSIALLCLTMIGMAWYIRSWFIYIFSIDVSSVLLVLRSNILPAIGATLALFIVQAYFIILVRSEFNNLKNKSQTEFVSNAFAEKCTAKISFDKRTEENVA</sequence>
<accession>S4PYE8</accession>
<evidence type="ECO:0000256" key="1">
    <source>
        <dbReference type="SAM" id="Phobius"/>
    </source>
</evidence>
<keyword evidence="1" id="KW-0472">Membrane</keyword>
<proteinExistence type="predicted"/>
<keyword evidence="1" id="KW-1133">Transmembrane helix</keyword>
<reference evidence="2" key="1">
    <citation type="journal article" date="2013" name="BMC Genomics">
        <title>Unscrambling butterfly oogenesis.</title>
        <authorList>
            <person name="Carter J.M."/>
            <person name="Baker S.C."/>
            <person name="Pink R."/>
            <person name="Carter D.R."/>
            <person name="Collins A."/>
            <person name="Tomlin J."/>
            <person name="Gibbs M."/>
            <person name="Breuker C.J."/>
        </authorList>
    </citation>
    <scope>NUCLEOTIDE SEQUENCE</scope>
    <source>
        <tissue evidence="2">Ovary</tissue>
    </source>
</reference>